<accession>A0ABP7UHI6</accession>
<evidence type="ECO:0000313" key="4">
    <source>
        <dbReference type="Proteomes" id="UP001501469"/>
    </source>
</evidence>
<dbReference type="EMBL" id="BAABDK010000025">
    <property type="protein sequence ID" value="GAA4043571.1"/>
    <property type="molecule type" value="Genomic_DNA"/>
</dbReference>
<dbReference type="InterPro" id="IPR012337">
    <property type="entry name" value="RNaseH-like_sf"/>
</dbReference>
<feature type="domain" description="CBM6" evidence="2">
    <location>
        <begin position="1"/>
        <end position="95"/>
    </location>
</feature>
<dbReference type="InterPro" id="IPR005084">
    <property type="entry name" value="CBM6"/>
</dbReference>
<keyword evidence="4" id="KW-1185">Reference proteome</keyword>
<dbReference type="Gene3D" id="2.60.120.260">
    <property type="entry name" value="Galactose-binding domain-like"/>
    <property type="match status" value="1"/>
</dbReference>
<dbReference type="InterPro" id="IPR036397">
    <property type="entry name" value="RNaseH_sf"/>
</dbReference>
<sequence length="360" mass="38909">MTPGSSVSFTSIWVSESKAYAVDFRYAAARPFASSLSIYVNGTDVTQALFPSTNSWAAWATHTVPLNLRAGSNTVMLRHDADDNGWINLDYIQVKPAAISPGYSLGAAPTAEWLPQEVSVDKFTSTAQLYVPLHTVQANGIAVPVGLSYVASGVRVDDRGGQVGVNWGLTGGVSIRREVRGYPDDTAQTVGTETRYGWLVYPASTTPAGKIDAVPNAPSAFSATACTSSEGLAHQQLTQLGSLEPGLTNRTLFDSDQGSQFISQSFEQALLAAGCQISNYGRGRANDNAFIECLWRSVTWECVYLNLAIDDQHLYEQLHAYSTYSNHQRPHHELNGQTPAQVFAKTLTCVLTNIYLITAS</sequence>
<dbReference type="Proteomes" id="UP001501469">
    <property type="component" value="Unassembled WGS sequence"/>
</dbReference>
<dbReference type="SUPFAM" id="SSF49785">
    <property type="entry name" value="Galactose-binding domain-like"/>
    <property type="match status" value="1"/>
</dbReference>
<evidence type="ECO:0000259" key="1">
    <source>
        <dbReference type="PROSITE" id="PS50994"/>
    </source>
</evidence>
<dbReference type="PROSITE" id="PS50994">
    <property type="entry name" value="INTEGRASE"/>
    <property type="match status" value="1"/>
</dbReference>
<dbReference type="Pfam" id="PF03422">
    <property type="entry name" value="CBM_6"/>
    <property type="match status" value="1"/>
</dbReference>
<dbReference type="InterPro" id="IPR008979">
    <property type="entry name" value="Galactose-bd-like_sf"/>
</dbReference>
<reference evidence="4" key="1">
    <citation type="journal article" date="2019" name="Int. J. Syst. Evol. Microbiol.">
        <title>The Global Catalogue of Microorganisms (GCM) 10K type strain sequencing project: providing services to taxonomists for standard genome sequencing and annotation.</title>
        <authorList>
            <consortium name="The Broad Institute Genomics Platform"/>
            <consortium name="The Broad Institute Genome Sequencing Center for Infectious Disease"/>
            <person name="Wu L."/>
            <person name="Ma J."/>
        </authorList>
    </citation>
    <scope>NUCLEOTIDE SEQUENCE [LARGE SCALE GENOMIC DNA]</scope>
    <source>
        <strain evidence="4">JCM 17225</strain>
    </source>
</reference>
<dbReference type="SUPFAM" id="SSF53098">
    <property type="entry name" value="Ribonuclease H-like"/>
    <property type="match status" value="1"/>
</dbReference>
<feature type="domain" description="Integrase catalytic" evidence="1">
    <location>
        <begin position="253"/>
        <end position="347"/>
    </location>
</feature>
<evidence type="ECO:0000259" key="2">
    <source>
        <dbReference type="PROSITE" id="PS51175"/>
    </source>
</evidence>
<evidence type="ECO:0008006" key="5">
    <source>
        <dbReference type="Google" id="ProtNLM"/>
    </source>
</evidence>
<dbReference type="Gene3D" id="3.30.420.10">
    <property type="entry name" value="Ribonuclease H-like superfamily/Ribonuclease H"/>
    <property type="match status" value="1"/>
</dbReference>
<dbReference type="PROSITE" id="PS51175">
    <property type="entry name" value="CBM6"/>
    <property type="match status" value="1"/>
</dbReference>
<dbReference type="Pfam" id="PF13683">
    <property type="entry name" value="rve_3"/>
    <property type="match status" value="1"/>
</dbReference>
<gene>
    <name evidence="3" type="ORF">GCM10022409_31970</name>
</gene>
<evidence type="ECO:0000313" key="3">
    <source>
        <dbReference type="EMBL" id="GAA4043571.1"/>
    </source>
</evidence>
<dbReference type="InterPro" id="IPR001584">
    <property type="entry name" value="Integrase_cat-core"/>
</dbReference>
<comment type="caution">
    <text evidence="3">The sequence shown here is derived from an EMBL/GenBank/DDBJ whole genome shotgun (WGS) entry which is preliminary data.</text>
</comment>
<organism evidence="3 4">
    <name type="scientific">Hymenobacter glaciei</name>
    <dbReference type="NCBI Taxonomy" id="877209"/>
    <lineage>
        <taxon>Bacteria</taxon>
        <taxon>Pseudomonadati</taxon>
        <taxon>Bacteroidota</taxon>
        <taxon>Cytophagia</taxon>
        <taxon>Cytophagales</taxon>
        <taxon>Hymenobacteraceae</taxon>
        <taxon>Hymenobacter</taxon>
    </lineage>
</organism>
<proteinExistence type="predicted"/>
<protein>
    <recommendedName>
        <fullName evidence="5">CBM6 domain-containing protein</fullName>
    </recommendedName>
</protein>
<name>A0ABP7UHI6_9BACT</name>